<comment type="caution">
    <text evidence="1">The sequence shown here is derived from an EMBL/GenBank/DDBJ whole genome shotgun (WGS) entry which is preliminary data.</text>
</comment>
<name>A0AAW1BBC8_CROAD</name>
<dbReference type="Proteomes" id="UP001474421">
    <property type="component" value="Unassembled WGS sequence"/>
</dbReference>
<dbReference type="AlphaFoldDB" id="A0AAW1BBC8"/>
<accession>A0AAW1BBC8</accession>
<reference evidence="1 2" key="1">
    <citation type="journal article" date="2024" name="Proc. Natl. Acad. Sci. U.S.A.">
        <title>The genetic regulatory architecture and epigenomic basis for age-related changes in rattlesnake venom.</title>
        <authorList>
            <person name="Hogan M.P."/>
            <person name="Holding M.L."/>
            <person name="Nystrom G.S."/>
            <person name="Colston T.J."/>
            <person name="Bartlett D.A."/>
            <person name="Mason A.J."/>
            <person name="Ellsworth S.A."/>
            <person name="Rautsaw R.M."/>
            <person name="Lawrence K.C."/>
            <person name="Strickland J.L."/>
            <person name="He B."/>
            <person name="Fraser P."/>
            <person name="Margres M.J."/>
            <person name="Gilbert D.M."/>
            <person name="Gibbs H.L."/>
            <person name="Parkinson C.L."/>
            <person name="Rokyta D.R."/>
        </authorList>
    </citation>
    <scope>NUCLEOTIDE SEQUENCE [LARGE SCALE GENOMIC DNA]</scope>
    <source>
        <strain evidence="1">DRR0105</strain>
    </source>
</reference>
<evidence type="ECO:0000313" key="1">
    <source>
        <dbReference type="EMBL" id="KAK9399494.1"/>
    </source>
</evidence>
<organism evidence="1 2">
    <name type="scientific">Crotalus adamanteus</name>
    <name type="common">Eastern diamondback rattlesnake</name>
    <dbReference type="NCBI Taxonomy" id="8729"/>
    <lineage>
        <taxon>Eukaryota</taxon>
        <taxon>Metazoa</taxon>
        <taxon>Chordata</taxon>
        <taxon>Craniata</taxon>
        <taxon>Vertebrata</taxon>
        <taxon>Euteleostomi</taxon>
        <taxon>Lepidosauria</taxon>
        <taxon>Squamata</taxon>
        <taxon>Bifurcata</taxon>
        <taxon>Unidentata</taxon>
        <taxon>Episquamata</taxon>
        <taxon>Toxicofera</taxon>
        <taxon>Serpentes</taxon>
        <taxon>Colubroidea</taxon>
        <taxon>Viperidae</taxon>
        <taxon>Crotalinae</taxon>
        <taxon>Crotalus</taxon>
    </lineage>
</organism>
<keyword evidence="2" id="KW-1185">Reference proteome</keyword>
<gene>
    <name evidence="1" type="ORF">NXF25_012513</name>
</gene>
<dbReference type="EMBL" id="JAOTOJ010000006">
    <property type="protein sequence ID" value="KAK9399494.1"/>
    <property type="molecule type" value="Genomic_DNA"/>
</dbReference>
<proteinExistence type="predicted"/>
<evidence type="ECO:0000313" key="2">
    <source>
        <dbReference type="Proteomes" id="UP001474421"/>
    </source>
</evidence>
<protein>
    <submittedName>
        <fullName evidence="1">Uncharacterized protein</fullName>
    </submittedName>
</protein>
<sequence>MQDGHRSEAEANVTMAQTGQISRHFFLSTFEDINAVLEEEPPKRSVFITDFADQVEMNIRSIIQVGHQLAVIGDECNRRYSGKLEDPLFQLAKGIVVWKNRICVFQTRFWDKNVVKSVGSSLDSSWRKIIDYIWLVWIPLNWAFQKWGPALLMAAFTWWLHELQN</sequence>